<comment type="caution">
    <text evidence="1">The sequence shown here is derived from an EMBL/GenBank/DDBJ whole genome shotgun (WGS) entry which is preliminary data.</text>
</comment>
<keyword evidence="1" id="KW-0830">Ubiquinone</keyword>
<dbReference type="AlphaFoldDB" id="A0A699TF15"/>
<gene>
    <name evidence="1" type="ORF">Tci_879575</name>
</gene>
<name>A0A699TF15_TANCI</name>
<reference evidence="1" key="1">
    <citation type="journal article" date="2019" name="Sci. Rep.">
        <title>Draft genome of Tanacetum cinerariifolium, the natural source of mosquito coil.</title>
        <authorList>
            <person name="Yamashiro T."/>
            <person name="Shiraishi A."/>
            <person name="Satake H."/>
            <person name="Nakayama K."/>
        </authorList>
    </citation>
    <scope>NUCLEOTIDE SEQUENCE</scope>
</reference>
<sequence length="106" mass="12124">MNELYPAARELTYAEFPTKYVWNAPKIIWTLRKQGKSIGRIHNVLISTGDALYCRMLLNSAKGCRTHDEIKKVNGVVYPTYKVACYVVGLLEDNKEYIECIKDAAH</sequence>
<evidence type="ECO:0000313" key="1">
    <source>
        <dbReference type="EMBL" id="GFD07606.1"/>
    </source>
</evidence>
<organism evidence="1">
    <name type="scientific">Tanacetum cinerariifolium</name>
    <name type="common">Dalmatian daisy</name>
    <name type="synonym">Chrysanthemum cinerariifolium</name>
    <dbReference type="NCBI Taxonomy" id="118510"/>
    <lineage>
        <taxon>Eukaryota</taxon>
        <taxon>Viridiplantae</taxon>
        <taxon>Streptophyta</taxon>
        <taxon>Embryophyta</taxon>
        <taxon>Tracheophyta</taxon>
        <taxon>Spermatophyta</taxon>
        <taxon>Magnoliopsida</taxon>
        <taxon>eudicotyledons</taxon>
        <taxon>Gunneridae</taxon>
        <taxon>Pentapetalae</taxon>
        <taxon>asterids</taxon>
        <taxon>campanulids</taxon>
        <taxon>Asterales</taxon>
        <taxon>Asteraceae</taxon>
        <taxon>Asteroideae</taxon>
        <taxon>Anthemideae</taxon>
        <taxon>Anthemidinae</taxon>
        <taxon>Tanacetum</taxon>
    </lineage>
</organism>
<protein>
    <submittedName>
        <fullName evidence="1">NADH-ubiquinone oxidoreductase chain 2</fullName>
    </submittedName>
</protein>
<proteinExistence type="predicted"/>
<dbReference type="EMBL" id="BKCJ011232567">
    <property type="protein sequence ID" value="GFD07606.1"/>
    <property type="molecule type" value="Genomic_DNA"/>
</dbReference>
<accession>A0A699TF15</accession>